<evidence type="ECO:0008006" key="4">
    <source>
        <dbReference type="Google" id="ProtNLM"/>
    </source>
</evidence>
<dbReference type="GeneID" id="54562983"/>
<feature type="chain" id="PRO_5025596850" description="Ubiquitin 3 binding protein But2 C-terminal domain-containing protein" evidence="1">
    <location>
        <begin position="24"/>
        <end position="194"/>
    </location>
</feature>
<evidence type="ECO:0000256" key="1">
    <source>
        <dbReference type="SAM" id="SignalP"/>
    </source>
</evidence>
<keyword evidence="3" id="KW-1185">Reference proteome</keyword>
<dbReference type="EMBL" id="ML993636">
    <property type="protein sequence ID" value="KAF2159525.1"/>
    <property type="molecule type" value="Genomic_DNA"/>
</dbReference>
<organism evidence="2 3">
    <name type="scientific">Zasmidium cellare ATCC 36951</name>
    <dbReference type="NCBI Taxonomy" id="1080233"/>
    <lineage>
        <taxon>Eukaryota</taxon>
        <taxon>Fungi</taxon>
        <taxon>Dikarya</taxon>
        <taxon>Ascomycota</taxon>
        <taxon>Pezizomycotina</taxon>
        <taxon>Dothideomycetes</taxon>
        <taxon>Dothideomycetidae</taxon>
        <taxon>Mycosphaerellales</taxon>
        <taxon>Mycosphaerellaceae</taxon>
        <taxon>Zasmidium</taxon>
    </lineage>
</organism>
<dbReference type="AlphaFoldDB" id="A0A6A6BXU5"/>
<accession>A0A6A6BXU5</accession>
<protein>
    <recommendedName>
        <fullName evidence="4">Ubiquitin 3 binding protein But2 C-terminal domain-containing protein</fullName>
    </recommendedName>
</protein>
<gene>
    <name evidence="2" type="ORF">M409DRAFT_30000</name>
</gene>
<sequence>MNPLTTAIALLSTSLILTTAALCRPSGLLGLGDSLRTFPPDYQFILLARNTSGSLLGISTPTTATDPSSAPLTLTDASASLFGLTRFELINGSLRTYNEPYRFVVTQNNPLLAPTQLFASPDGTGQKVSVVANNVSCDGATGYAIRFQGAVPVSSGSGSVNGTFAVGSTVTSPILEPLLPISVLSPIDLTLKFF</sequence>
<dbReference type="Proteomes" id="UP000799537">
    <property type="component" value="Unassembled WGS sequence"/>
</dbReference>
<evidence type="ECO:0000313" key="2">
    <source>
        <dbReference type="EMBL" id="KAF2159525.1"/>
    </source>
</evidence>
<evidence type="ECO:0000313" key="3">
    <source>
        <dbReference type="Proteomes" id="UP000799537"/>
    </source>
</evidence>
<reference evidence="2" key="1">
    <citation type="journal article" date="2020" name="Stud. Mycol.">
        <title>101 Dothideomycetes genomes: a test case for predicting lifestyles and emergence of pathogens.</title>
        <authorList>
            <person name="Haridas S."/>
            <person name="Albert R."/>
            <person name="Binder M."/>
            <person name="Bloem J."/>
            <person name="Labutti K."/>
            <person name="Salamov A."/>
            <person name="Andreopoulos B."/>
            <person name="Baker S."/>
            <person name="Barry K."/>
            <person name="Bills G."/>
            <person name="Bluhm B."/>
            <person name="Cannon C."/>
            <person name="Castanera R."/>
            <person name="Culley D."/>
            <person name="Daum C."/>
            <person name="Ezra D."/>
            <person name="Gonzalez J."/>
            <person name="Henrissat B."/>
            <person name="Kuo A."/>
            <person name="Liang C."/>
            <person name="Lipzen A."/>
            <person name="Lutzoni F."/>
            <person name="Magnuson J."/>
            <person name="Mondo S."/>
            <person name="Nolan M."/>
            <person name="Ohm R."/>
            <person name="Pangilinan J."/>
            <person name="Park H.-J."/>
            <person name="Ramirez L."/>
            <person name="Alfaro M."/>
            <person name="Sun H."/>
            <person name="Tritt A."/>
            <person name="Yoshinaga Y."/>
            <person name="Zwiers L.-H."/>
            <person name="Turgeon B."/>
            <person name="Goodwin S."/>
            <person name="Spatafora J."/>
            <person name="Crous P."/>
            <person name="Grigoriev I."/>
        </authorList>
    </citation>
    <scope>NUCLEOTIDE SEQUENCE</scope>
    <source>
        <strain evidence="2">ATCC 36951</strain>
    </source>
</reference>
<dbReference type="RefSeq" id="XP_033660414.1">
    <property type="nucleotide sequence ID" value="XM_033809711.1"/>
</dbReference>
<feature type="signal peptide" evidence="1">
    <location>
        <begin position="1"/>
        <end position="23"/>
    </location>
</feature>
<keyword evidence="1" id="KW-0732">Signal</keyword>
<proteinExistence type="predicted"/>
<name>A0A6A6BXU5_ZASCE</name>